<comment type="caution">
    <text evidence="1">The sequence shown here is derived from an EMBL/GenBank/DDBJ whole genome shotgun (WGS) entry which is preliminary data.</text>
</comment>
<accession>X1F514</accession>
<protein>
    <submittedName>
        <fullName evidence="1">Uncharacterized protein</fullName>
    </submittedName>
</protein>
<reference evidence="1" key="1">
    <citation type="journal article" date="2014" name="Front. Microbiol.">
        <title>High frequency of phylogenetically diverse reductive dehalogenase-homologous genes in deep subseafloor sedimentary metagenomes.</title>
        <authorList>
            <person name="Kawai M."/>
            <person name="Futagami T."/>
            <person name="Toyoda A."/>
            <person name="Takaki Y."/>
            <person name="Nishi S."/>
            <person name="Hori S."/>
            <person name="Arai W."/>
            <person name="Tsubouchi T."/>
            <person name="Morono Y."/>
            <person name="Uchiyama I."/>
            <person name="Ito T."/>
            <person name="Fujiyama A."/>
            <person name="Inagaki F."/>
            <person name="Takami H."/>
        </authorList>
    </citation>
    <scope>NUCLEOTIDE SEQUENCE</scope>
    <source>
        <strain evidence="1">Expedition CK06-06</strain>
    </source>
</reference>
<sequence>MKRNIYLSKLALKEAQEKFYKTLLKYKLAQPLKGELVSTEDSLGLITAEPIFARI</sequence>
<proteinExistence type="predicted"/>
<name>X1F514_9ZZZZ</name>
<evidence type="ECO:0000313" key="1">
    <source>
        <dbReference type="EMBL" id="GAH40012.1"/>
    </source>
</evidence>
<dbReference type="EMBL" id="BARU01007009">
    <property type="protein sequence ID" value="GAH40012.1"/>
    <property type="molecule type" value="Genomic_DNA"/>
</dbReference>
<gene>
    <name evidence="1" type="ORF">S03H2_13817</name>
</gene>
<feature type="non-terminal residue" evidence="1">
    <location>
        <position position="55"/>
    </location>
</feature>
<organism evidence="1">
    <name type="scientific">marine sediment metagenome</name>
    <dbReference type="NCBI Taxonomy" id="412755"/>
    <lineage>
        <taxon>unclassified sequences</taxon>
        <taxon>metagenomes</taxon>
        <taxon>ecological metagenomes</taxon>
    </lineage>
</organism>
<dbReference type="AlphaFoldDB" id="X1F514"/>